<dbReference type="GeneID" id="5488261"/>
<organism evidence="1 2">
    <name type="scientific">Sclerotinia sclerotiorum (strain ATCC 18683 / 1980 / Ss-1)</name>
    <name type="common">White mold</name>
    <name type="synonym">Whetzelinia sclerotiorum</name>
    <dbReference type="NCBI Taxonomy" id="665079"/>
    <lineage>
        <taxon>Eukaryota</taxon>
        <taxon>Fungi</taxon>
        <taxon>Dikarya</taxon>
        <taxon>Ascomycota</taxon>
        <taxon>Pezizomycotina</taxon>
        <taxon>Leotiomycetes</taxon>
        <taxon>Helotiales</taxon>
        <taxon>Sclerotiniaceae</taxon>
        <taxon>Sclerotinia</taxon>
    </lineage>
</organism>
<proteinExistence type="predicted"/>
<gene>
    <name evidence="1" type="ORF">SS1G_06545</name>
</gene>
<sequence length="113" mass="12872">MVLAADSSRYREEIIHDFVAGAQGRRRYSARLKVYRRLIRADTCLTTALIFAVYPLQFGLAIPGFYDENDNDDTHCPRRWLMNITVARRRHAVIPGGLPSYIAYSPCSGHLSK</sequence>
<evidence type="ECO:0000313" key="1">
    <source>
        <dbReference type="EMBL" id="EDO04063.1"/>
    </source>
</evidence>
<dbReference type="InParanoid" id="A7EMJ7"/>
<protein>
    <submittedName>
        <fullName evidence="1">Uncharacterized protein</fullName>
    </submittedName>
</protein>
<evidence type="ECO:0000313" key="2">
    <source>
        <dbReference type="Proteomes" id="UP000001312"/>
    </source>
</evidence>
<dbReference type="Proteomes" id="UP000001312">
    <property type="component" value="Unassembled WGS sequence"/>
</dbReference>
<keyword evidence="2" id="KW-1185">Reference proteome</keyword>
<reference evidence="2" key="1">
    <citation type="journal article" date="2011" name="PLoS Genet.">
        <title>Genomic analysis of the necrotrophic fungal pathogens Sclerotinia sclerotiorum and Botrytis cinerea.</title>
        <authorList>
            <person name="Amselem J."/>
            <person name="Cuomo C.A."/>
            <person name="van Kan J.A."/>
            <person name="Viaud M."/>
            <person name="Benito E.P."/>
            <person name="Couloux A."/>
            <person name="Coutinho P.M."/>
            <person name="de Vries R.P."/>
            <person name="Dyer P.S."/>
            <person name="Fillinger S."/>
            <person name="Fournier E."/>
            <person name="Gout L."/>
            <person name="Hahn M."/>
            <person name="Kohn L."/>
            <person name="Lapalu N."/>
            <person name="Plummer K.M."/>
            <person name="Pradier J.M."/>
            <person name="Quevillon E."/>
            <person name="Sharon A."/>
            <person name="Simon A."/>
            <person name="ten Have A."/>
            <person name="Tudzynski B."/>
            <person name="Tudzynski P."/>
            <person name="Wincker P."/>
            <person name="Andrew M."/>
            <person name="Anthouard V."/>
            <person name="Beever R.E."/>
            <person name="Beffa R."/>
            <person name="Benoit I."/>
            <person name="Bouzid O."/>
            <person name="Brault B."/>
            <person name="Chen Z."/>
            <person name="Choquer M."/>
            <person name="Collemare J."/>
            <person name="Cotton P."/>
            <person name="Danchin E.G."/>
            <person name="Da Silva C."/>
            <person name="Gautier A."/>
            <person name="Giraud C."/>
            <person name="Giraud T."/>
            <person name="Gonzalez C."/>
            <person name="Grossetete S."/>
            <person name="Guldener U."/>
            <person name="Henrissat B."/>
            <person name="Howlett B.J."/>
            <person name="Kodira C."/>
            <person name="Kretschmer M."/>
            <person name="Lappartient A."/>
            <person name="Leroch M."/>
            <person name="Levis C."/>
            <person name="Mauceli E."/>
            <person name="Neuveglise C."/>
            <person name="Oeser B."/>
            <person name="Pearson M."/>
            <person name="Poulain J."/>
            <person name="Poussereau N."/>
            <person name="Quesneville H."/>
            <person name="Rascle C."/>
            <person name="Schumacher J."/>
            <person name="Segurens B."/>
            <person name="Sexton A."/>
            <person name="Silva E."/>
            <person name="Sirven C."/>
            <person name="Soanes D.M."/>
            <person name="Talbot N.J."/>
            <person name="Templeton M."/>
            <person name="Yandava C."/>
            <person name="Yarden O."/>
            <person name="Zeng Q."/>
            <person name="Rollins J.A."/>
            <person name="Lebrun M.H."/>
            <person name="Dickman M."/>
        </authorList>
    </citation>
    <scope>NUCLEOTIDE SEQUENCE [LARGE SCALE GENOMIC DNA]</scope>
    <source>
        <strain evidence="2">ATCC 18683 / 1980 / Ss-1</strain>
    </source>
</reference>
<dbReference type="KEGG" id="ssl:SS1G_06545"/>
<accession>A7EMJ7</accession>
<name>A7EMJ7_SCLS1</name>
<dbReference type="RefSeq" id="XP_001592305.1">
    <property type="nucleotide sequence ID" value="XM_001592255.1"/>
</dbReference>
<dbReference type="AlphaFoldDB" id="A7EMJ7"/>
<dbReference type="EMBL" id="CH476628">
    <property type="protein sequence ID" value="EDO04063.1"/>
    <property type="molecule type" value="Genomic_DNA"/>
</dbReference>